<evidence type="ECO:0000313" key="7">
    <source>
        <dbReference type="EMBL" id="MBE6060699.1"/>
    </source>
</evidence>
<evidence type="ECO:0000313" key="8">
    <source>
        <dbReference type="Proteomes" id="UP000028542"/>
    </source>
</evidence>
<dbReference type="GO" id="GO:0006412">
    <property type="term" value="P:translation"/>
    <property type="evidence" value="ECO:0007669"/>
    <property type="project" value="UniProtKB-UniRule"/>
</dbReference>
<dbReference type="eggNOG" id="COG0227">
    <property type="taxonomic scope" value="Bacteria"/>
</dbReference>
<dbReference type="STRING" id="318464.IO99_09785"/>
<protein>
    <recommendedName>
        <fullName evidence="4 5">Large ribosomal subunit protein bL28</fullName>
    </recommendedName>
</protein>
<dbReference type="Pfam" id="PF00830">
    <property type="entry name" value="Ribosomal_L28"/>
    <property type="match status" value="1"/>
</dbReference>
<comment type="similarity">
    <text evidence="1 5">Belongs to the bacterial ribosomal protein bL28 family.</text>
</comment>
<evidence type="ECO:0000256" key="4">
    <source>
        <dbReference type="ARBA" id="ARBA00035174"/>
    </source>
</evidence>
<dbReference type="InterPro" id="IPR050096">
    <property type="entry name" value="Bacterial_rp_bL28"/>
</dbReference>
<keyword evidence="2 5" id="KW-0689">Ribosomal protein</keyword>
<dbReference type="EMBL" id="SVCM01000127">
    <property type="protein sequence ID" value="MBE6060699.1"/>
    <property type="molecule type" value="Genomic_DNA"/>
</dbReference>
<dbReference type="InterPro" id="IPR037147">
    <property type="entry name" value="Ribosomal_bL28_sf"/>
</dbReference>
<dbReference type="NCBIfam" id="TIGR00009">
    <property type="entry name" value="L28"/>
    <property type="match status" value="1"/>
</dbReference>
<dbReference type="Proteomes" id="UP000028542">
    <property type="component" value="Unassembled WGS sequence"/>
</dbReference>
<evidence type="ECO:0000256" key="5">
    <source>
        <dbReference type="HAMAP-Rule" id="MF_00373"/>
    </source>
</evidence>
<evidence type="ECO:0000313" key="6">
    <source>
        <dbReference type="EMBL" id="KEZ86364.1"/>
    </source>
</evidence>
<evidence type="ECO:0000256" key="3">
    <source>
        <dbReference type="ARBA" id="ARBA00023274"/>
    </source>
</evidence>
<dbReference type="InterPro" id="IPR026569">
    <property type="entry name" value="Ribosomal_bL28"/>
</dbReference>
<dbReference type="SUPFAM" id="SSF143800">
    <property type="entry name" value="L28p-like"/>
    <property type="match status" value="1"/>
</dbReference>
<organism evidence="6 8">
    <name type="scientific">Clostridium sulfidigenes</name>
    <dbReference type="NCBI Taxonomy" id="318464"/>
    <lineage>
        <taxon>Bacteria</taxon>
        <taxon>Bacillati</taxon>
        <taxon>Bacillota</taxon>
        <taxon>Clostridia</taxon>
        <taxon>Eubacteriales</taxon>
        <taxon>Clostridiaceae</taxon>
        <taxon>Clostridium</taxon>
    </lineage>
</organism>
<reference evidence="6 8" key="1">
    <citation type="submission" date="2014-07" db="EMBL/GenBank/DDBJ databases">
        <title>Draft genome of Clostridium sulfidigenes 113A isolated from sediments associated with methane hydrate from Krishna Godavari basin.</title>
        <authorList>
            <person name="Honkalas V.S."/>
            <person name="Dabir A.P."/>
            <person name="Arora P."/>
            <person name="Dhakephalkar P.K."/>
        </authorList>
    </citation>
    <scope>NUCLEOTIDE SEQUENCE [LARGE SCALE GENOMIC DNA]</scope>
    <source>
        <strain evidence="6 8">113A</strain>
    </source>
</reference>
<dbReference type="RefSeq" id="WP_035132719.1">
    <property type="nucleotide sequence ID" value="NZ_JBQHQR010000001.1"/>
</dbReference>
<dbReference type="Gene3D" id="2.30.170.40">
    <property type="entry name" value="Ribosomal protein L28/L24"/>
    <property type="match status" value="1"/>
</dbReference>
<dbReference type="AlphaFoldDB" id="A0A084JBN0"/>
<dbReference type="GO" id="GO:1990904">
    <property type="term" value="C:ribonucleoprotein complex"/>
    <property type="evidence" value="ECO:0007669"/>
    <property type="project" value="UniProtKB-KW"/>
</dbReference>
<evidence type="ECO:0000256" key="1">
    <source>
        <dbReference type="ARBA" id="ARBA00008760"/>
    </source>
</evidence>
<keyword evidence="8" id="KW-1185">Reference proteome</keyword>
<name>A0A084JBN0_9CLOT</name>
<comment type="caution">
    <text evidence="6">The sequence shown here is derived from an EMBL/GenBank/DDBJ whole genome shotgun (WGS) entry which is preliminary data.</text>
</comment>
<dbReference type="GO" id="GO:0005840">
    <property type="term" value="C:ribosome"/>
    <property type="evidence" value="ECO:0007669"/>
    <property type="project" value="UniProtKB-KW"/>
</dbReference>
<dbReference type="PANTHER" id="PTHR39080:SF1">
    <property type="entry name" value="LARGE RIBOSOMAL SUBUNIT PROTEIN BL28A"/>
    <property type="match status" value="1"/>
</dbReference>
<sequence>MSRRCEICDKGVVSGVQFSHSHRQSKRKWAPNLKKVKAIVNGSPKTVHVCTRCLRSGKVQRAV</sequence>
<dbReference type="EMBL" id="JPMD01000023">
    <property type="protein sequence ID" value="KEZ86364.1"/>
    <property type="molecule type" value="Genomic_DNA"/>
</dbReference>
<proteinExistence type="inferred from homology"/>
<accession>A0A084JBN0</accession>
<dbReference type="InterPro" id="IPR034704">
    <property type="entry name" value="Ribosomal_bL28/bL31-like_sf"/>
</dbReference>
<gene>
    <name evidence="5 7" type="primary">rpmB</name>
    <name evidence="7" type="ORF">E7215_11090</name>
    <name evidence="6" type="ORF">IO99_09785</name>
</gene>
<keyword evidence="3 5" id="KW-0687">Ribonucleoprotein</keyword>
<evidence type="ECO:0000256" key="2">
    <source>
        <dbReference type="ARBA" id="ARBA00022980"/>
    </source>
</evidence>
<dbReference type="HAMAP" id="MF_00373">
    <property type="entry name" value="Ribosomal_bL28"/>
    <property type="match status" value="1"/>
</dbReference>
<reference evidence="7" key="2">
    <citation type="submission" date="2019-04" db="EMBL/GenBank/DDBJ databases">
        <title>Evolution of Biomass-Degrading Anaerobic Consortia Revealed by Metagenomics.</title>
        <authorList>
            <person name="Peng X."/>
        </authorList>
    </citation>
    <scope>NUCLEOTIDE SEQUENCE</scope>
    <source>
        <strain evidence="7">SIG254</strain>
    </source>
</reference>
<dbReference type="GO" id="GO:0003735">
    <property type="term" value="F:structural constituent of ribosome"/>
    <property type="evidence" value="ECO:0007669"/>
    <property type="project" value="InterPro"/>
</dbReference>
<dbReference type="PANTHER" id="PTHR39080">
    <property type="entry name" value="50S RIBOSOMAL PROTEIN L28"/>
    <property type="match status" value="1"/>
</dbReference>
<dbReference type="Proteomes" id="UP000768462">
    <property type="component" value="Unassembled WGS sequence"/>
</dbReference>
<dbReference type="InterPro" id="IPR001383">
    <property type="entry name" value="Ribosomal_bL28_bact-type"/>
</dbReference>